<comment type="caution">
    <text evidence="1">The sequence shown here is derived from an EMBL/GenBank/DDBJ whole genome shotgun (WGS) entry which is preliminary data.</text>
</comment>
<accession>A0ABX2IKY0</accession>
<dbReference type="Proteomes" id="UP000778523">
    <property type="component" value="Unassembled WGS sequence"/>
</dbReference>
<name>A0ABX2IKY0_9RHOO</name>
<proteinExistence type="predicted"/>
<evidence type="ECO:0000313" key="2">
    <source>
        <dbReference type="Proteomes" id="UP000778523"/>
    </source>
</evidence>
<gene>
    <name evidence="1" type="ORF">HJ583_016055</name>
</gene>
<protein>
    <submittedName>
        <fullName evidence="1">Uncharacterized protein</fullName>
    </submittedName>
</protein>
<dbReference type="RefSeq" id="WP_170022866.1">
    <property type="nucleotide sequence ID" value="NZ_JABCSC020000004.1"/>
</dbReference>
<dbReference type="EMBL" id="JABCSC020000004">
    <property type="protein sequence ID" value="NSL56548.1"/>
    <property type="molecule type" value="Genomic_DNA"/>
</dbReference>
<keyword evidence="2" id="KW-1185">Reference proteome</keyword>
<sequence>MNREEPRDIIVRNLSERDFASVTLQNVRTSNAPGASFGQIAPLPRGVSQIYGRPSNPAPLPDQLMLVLTEPSGYQHTRDCELSTVLGQRDNPALEMALVFEISRTLAVRIFLEPVQR</sequence>
<organism evidence="1 2">
    <name type="scientific">Uliginosibacterium aquaticum</name>
    <dbReference type="NCBI Taxonomy" id="2731212"/>
    <lineage>
        <taxon>Bacteria</taxon>
        <taxon>Pseudomonadati</taxon>
        <taxon>Pseudomonadota</taxon>
        <taxon>Betaproteobacteria</taxon>
        <taxon>Rhodocyclales</taxon>
        <taxon>Zoogloeaceae</taxon>
        <taxon>Uliginosibacterium</taxon>
    </lineage>
</organism>
<reference evidence="1 2" key="1">
    <citation type="submission" date="2020-06" db="EMBL/GenBank/DDBJ databases">
        <title>Draft genome of Uliginosibacterium sp. IMCC34675.</title>
        <authorList>
            <person name="Song J."/>
        </authorList>
    </citation>
    <scope>NUCLEOTIDE SEQUENCE [LARGE SCALE GENOMIC DNA]</scope>
    <source>
        <strain evidence="1 2">IMCC34675</strain>
    </source>
</reference>
<evidence type="ECO:0000313" key="1">
    <source>
        <dbReference type="EMBL" id="NSL56548.1"/>
    </source>
</evidence>